<dbReference type="Gene3D" id="4.10.240.10">
    <property type="entry name" value="Zn(2)-C6 fungal-type DNA-binding domain"/>
    <property type="match status" value="1"/>
</dbReference>
<dbReference type="PROSITE" id="PS50048">
    <property type="entry name" value="ZN2_CY6_FUNGAL_2"/>
    <property type="match status" value="1"/>
</dbReference>
<organism evidence="4 5">
    <name type="scientific">Westerdykella ornata</name>
    <dbReference type="NCBI Taxonomy" id="318751"/>
    <lineage>
        <taxon>Eukaryota</taxon>
        <taxon>Fungi</taxon>
        <taxon>Dikarya</taxon>
        <taxon>Ascomycota</taxon>
        <taxon>Pezizomycotina</taxon>
        <taxon>Dothideomycetes</taxon>
        <taxon>Pleosporomycetidae</taxon>
        <taxon>Pleosporales</taxon>
        <taxon>Sporormiaceae</taxon>
        <taxon>Westerdykella</taxon>
    </lineage>
</organism>
<gene>
    <name evidence="4" type="ORF">EI97DRAFT_368347</name>
</gene>
<evidence type="ECO:0000313" key="5">
    <source>
        <dbReference type="Proteomes" id="UP000800097"/>
    </source>
</evidence>
<sequence length="623" mass="69404">MPNVGRPSKGCQNCRDRKVKCDLKRPSCGQCIRSGKDCHGYRDPLEMMFRDENDAVARRAKTKYQELARTRVKRQQRKRQQHQGESCPSTPSETSETSETIEASPTPSSEDANRLMSVQSPSATPPQQSLVHRVRNVSPARALEPSLEDQGVGFFISNYVQGPSLVPRGHFDFLPELLGQGPSETNPLLRTSVTAAGLAGLAIATKNNAIMKKAREQYVAALRLTNQALQTRETAIQDSTLVSVIMLGMYEGFWFESKGSIRSWSKHNNGACALIALRGKEQLLGKLGHRIFQQFYGVLLLVATQANTRVPREMTEFWEANTQIGDYTVFGKQWTTNMIRQMSRALDLIQDSSDDLAAIVKATVEHDKCLEEIQKVVPNIWQYEKVWLDPDAGTLYGSFYHVYVDPWIAEMWNNFRSIRILLHKRILGHLVKGGQQVPPVFTAGMIAYQTLASRDVIYSAAADTCATVPQVIGQIPYPSLPDKARNDLGSISISSIYDPLDPTFKLRPPGTYLHPSKPTGMHQLIWPLYVTASAEIGFSDHKRWVVGILHYIASQIGARQAIVLAEELRQCVGDYGFGGYTPEKMCAELTAYLAATHISDAAPEYHPNSAEAYRTGLMTVVQD</sequence>
<accession>A0A6A6JW83</accession>
<dbReference type="InterPro" id="IPR001138">
    <property type="entry name" value="Zn2Cys6_DnaBD"/>
</dbReference>
<feature type="compositionally biased region" description="Basic residues" evidence="2">
    <location>
        <begin position="70"/>
        <end position="81"/>
    </location>
</feature>
<dbReference type="EMBL" id="ML986484">
    <property type="protein sequence ID" value="KAF2280862.1"/>
    <property type="molecule type" value="Genomic_DNA"/>
</dbReference>
<dbReference type="Proteomes" id="UP000800097">
    <property type="component" value="Unassembled WGS sequence"/>
</dbReference>
<dbReference type="RefSeq" id="XP_033658399.1">
    <property type="nucleotide sequence ID" value="XM_033795132.1"/>
</dbReference>
<feature type="region of interest" description="Disordered" evidence="2">
    <location>
        <begin position="64"/>
        <end position="132"/>
    </location>
</feature>
<dbReference type="Pfam" id="PF00172">
    <property type="entry name" value="Zn_clus"/>
    <property type="match status" value="1"/>
</dbReference>
<reference evidence="4" key="1">
    <citation type="journal article" date="2020" name="Stud. Mycol.">
        <title>101 Dothideomycetes genomes: a test case for predicting lifestyles and emergence of pathogens.</title>
        <authorList>
            <person name="Haridas S."/>
            <person name="Albert R."/>
            <person name="Binder M."/>
            <person name="Bloem J."/>
            <person name="Labutti K."/>
            <person name="Salamov A."/>
            <person name="Andreopoulos B."/>
            <person name="Baker S."/>
            <person name="Barry K."/>
            <person name="Bills G."/>
            <person name="Bluhm B."/>
            <person name="Cannon C."/>
            <person name="Castanera R."/>
            <person name="Culley D."/>
            <person name="Daum C."/>
            <person name="Ezra D."/>
            <person name="Gonzalez J."/>
            <person name="Henrissat B."/>
            <person name="Kuo A."/>
            <person name="Liang C."/>
            <person name="Lipzen A."/>
            <person name="Lutzoni F."/>
            <person name="Magnuson J."/>
            <person name="Mondo S."/>
            <person name="Nolan M."/>
            <person name="Ohm R."/>
            <person name="Pangilinan J."/>
            <person name="Park H.-J."/>
            <person name="Ramirez L."/>
            <person name="Alfaro M."/>
            <person name="Sun H."/>
            <person name="Tritt A."/>
            <person name="Yoshinaga Y."/>
            <person name="Zwiers L.-H."/>
            <person name="Turgeon B."/>
            <person name="Goodwin S."/>
            <person name="Spatafora J."/>
            <person name="Crous P."/>
            <person name="Grigoriev I."/>
        </authorList>
    </citation>
    <scope>NUCLEOTIDE SEQUENCE</scope>
    <source>
        <strain evidence="4">CBS 379.55</strain>
    </source>
</reference>
<dbReference type="GO" id="GO:0000981">
    <property type="term" value="F:DNA-binding transcription factor activity, RNA polymerase II-specific"/>
    <property type="evidence" value="ECO:0007669"/>
    <property type="project" value="InterPro"/>
</dbReference>
<dbReference type="InterPro" id="IPR021858">
    <property type="entry name" value="Fun_TF"/>
</dbReference>
<dbReference type="SMART" id="SM00066">
    <property type="entry name" value="GAL4"/>
    <property type="match status" value="1"/>
</dbReference>
<dbReference type="GeneID" id="54548307"/>
<keyword evidence="5" id="KW-1185">Reference proteome</keyword>
<feature type="domain" description="Zn(2)-C6 fungal-type" evidence="3">
    <location>
        <begin position="10"/>
        <end position="38"/>
    </location>
</feature>
<proteinExistence type="predicted"/>
<dbReference type="InterPro" id="IPR053175">
    <property type="entry name" value="DHMBA_Reg_Transcription_Factor"/>
</dbReference>
<evidence type="ECO:0000256" key="2">
    <source>
        <dbReference type="SAM" id="MobiDB-lite"/>
    </source>
</evidence>
<feature type="compositionally biased region" description="Low complexity" evidence="2">
    <location>
        <begin position="83"/>
        <end position="110"/>
    </location>
</feature>
<keyword evidence="1" id="KW-0539">Nucleus</keyword>
<dbReference type="PANTHER" id="PTHR38791:SF5">
    <property type="entry name" value="TRANSCRIPTION FACTOR DBAG-RELATED"/>
    <property type="match status" value="1"/>
</dbReference>
<feature type="compositionally biased region" description="Polar residues" evidence="2">
    <location>
        <begin position="116"/>
        <end position="130"/>
    </location>
</feature>
<dbReference type="OrthoDB" id="5429770at2759"/>
<dbReference type="PROSITE" id="PS00463">
    <property type="entry name" value="ZN2_CY6_FUNGAL_1"/>
    <property type="match status" value="1"/>
</dbReference>
<evidence type="ECO:0000313" key="4">
    <source>
        <dbReference type="EMBL" id="KAF2280862.1"/>
    </source>
</evidence>
<dbReference type="SUPFAM" id="SSF57701">
    <property type="entry name" value="Zn2/Cys6 DNA-binding domain"/>
    <property type="match status" value="1"/>
</dbReference>
<dbReference type="CDD" id="cd00067">
    <property type="entry name" value="GAL4"/>
    <property type="match status" value="1"/>
</dbReference>
<dbReference type="InterPro" id="IPR036864">
    <property type="entry name" value="Zn2-C6_fun-type_DNA-bd_sf"/>
</dbReference>
<evidence type="ECO:0000256" key="1">
    <source>
        <dbReference type="ARBA" id="ARBA00023242"/>
    </source>
</evidence>
<dbReference type="Pfam" id="PF11951">
    <property type="entry name" value="Fungal_trans_2"/>
    <property type="match status" value="1"/>
</dbReference>
<evidence type="ECO:0000259" key="3">
    <source>
        <dbReference type="PROSITE" id="PS50048"/>
    </source>
</evidence>
<dbReference type="PANTHER" id="PTHR38791">
    <property type="entry name" value="ZN(II)2CYS6 TRANSCRIPTION FACTOR (EUROFUNG)-RELATED-RELATED"/>
    <property type="match status" value="1"/>
</dbReference>
<protein>
    <recommendedName>
        <fullName evidence="3">Zn(2)-C6 fungal-type domain-containing protein</fullName>
    </recommendedName>
</protein>
<dbReference type="GO" id="GO:0008270">
    <property type="term" value="F:zinc ion binding"/>
    <property type="evidence" value="ECO:0007669"/>
    <property type="project" value="InterPro"/>
</dbReference>
<dbReference type="AlphaFoldDB" id="A0A6A6JW83"/>
<name>A0A6A6JW83_WESOR</name>